<dbReference type="Proteomes" id="UP000000800">
    <property type="component" value="Chromosome"/>
</dbReference>
<gene>
    <name evidence="1" type="ordered locus">TC_0337</name>
</gene>
<sequence length="33" mass="4075">MQTNLENNLKHFIFFCPNQKISKMRLRKKQKPL</sequence>
<evidence type="ECO:0000313" key="2">
    <source>
        <dbReference type="Proteomes" id="UP000000800"/>
    </source>
</evidence>
<dbReference type="HOGENOM" id="CLU_3381200_0_0_0"/>
<dbReference type="EMBL" id="AE002160">
    <property type="protein sequence ID" value="AAF39200.1"/>
    <property type="molecule type" value="Genomic_DNA"/>
</dbReference>
<dbReference type="PIR" id="E81714">
    <property type="entry name" value="E81714"/>
</dbReference>
<keyword evidence="2" id="KW-1185">Reference proteome</keyword>
<proteinExistence type="predicted"/>
<protein>
    <submittedName>
        <fullName evidence="1">Uncharacterized protein</fullName>
    </submittedName>
</protein>
<accession>Q9PKX3</accession>
<reference evidence="1 2" key="1">
    <citation type="journal article" date="2000" name="Nucleic Acids Res.">
        <title>Genome sequences of Chlamydia trachomatis MoPn and Chlamydia pneumoniae AR39.</title>
        <authorList>
            <person name="Read T.D."/>
            <person name="Brunham R.C."/>
            <person name="Shen C."/>
            <person name="Gill S.R."/>
            <person name="Heidelberg J.F."/>
            <person name="White O."/>
            <person name="Hickey E.K."/>
            <person name="Peterson J.D."/>
            <person name="Utterback T.R."/>
            <person name="Berry K.J."/>
            <person name="Bass S."/>
            <person name="Linher K.D."/>
            <person name="Weidman J.F."/>
            <person name="Khouri H.M."/>
            <person name="Craven B."/>
            <person name="Bowman C."/>
            <person name="Dodson R.J."/>
            <person name="Gwinn M.L."/>
            <person name="Nelson W.C."/>
            <person name="DeBoy R.T."/>
            <person name="Kolonay J.F."/>
            <person name="McClarty G."/>
            <person name="Salzberg S.L."/>
            <person name="Eisen J.A."/>
            <person name="Fraser C.M."/>
        </authorList>
    </citation>
    <scope>NUCLEOTIDE SEQUENCE [LARGE SCALE GENOMIC DNA]</scope>
    <source>
        <strain evidence="2">MoPn / Nigg</strain>
    </source>
</reference>
<organism evidence="1 2">
    <name type="scientific">Chlamydia muridarum (strain MoPn / Nigg)</name>
    <dbReference type="NCBI Taxonomy" id="243161"/>
    <lineage>
        <taxon>Bacteria</taxon>
        <taxon>Pseudomonadati</taxon>
        <taxon>Chlamydiota</taxon>
        <taxon>Chlamydiia</taxon>
        <taxon>Chlamydiales</taxon>
        <taxon>Chlamydiaceae</taxon>
        <taxon>Chlamydia/Chlamydophila group</taxon>
        <taxon>Chlamydia</taxon>
    </lineage>
</organism>
<evidence type="ECO:0000313" key="1">
    <source>
        <dbReference type="EMBL" id="AAF39200.1"/>
    </source>
</evidence>
<dbReference type="AlphaFoldDB" id="Q9PKX3"/>
<dbReference type="KEGG" id="cmu:TC_0337"/>
<name>Q9PKX3_CHLMU</name>